<evidence type="ECO:0000256" key="5">
    <source>
        <dbReference type="PROSITE-ProRule" id="PRU00335"/>
    </source>
</evidence>
<evidence type="ECO:0000313" key="7">
    <source>
        <dbReference type="EMBL" id="NLS09253.1"/>
    </source>
</evidence>
<evidence type="ECO:0000256" key="3">
    <source>
        <dbReference type="ARBA" id="ARBA00023125"/>
    </source>
</evidence>
<dbReference type="PANTHER" id="PTHR30055:SF226">
    <property type="entry name" value="HTH-TYPE TRANSCRIPTIONAL REGULATOR PKSA"/>
    <property type="match status" value="1"/>
</dbReference>
<evidence type="ECO:0000256" key="2">
    <source>
        <dbReference type="ARBA" id="ARBA00023015"/>
    </source>
</evidence>
<comment type="caution">
    <text evidence="7">The sequence shown here is derived from an EMBL/GenBank/DDBJ whole genome shotgun (WGS) entry which is preliminary data.</text>
</comment>
<keyword evidence="4" id="KW-0804">Transcription</keyword>
<feature type="DNA-binding region" description="H-T-H motif" evidence="5">
    <location>
        <begin position="31"/>
        <end position="50"/>
    </location>
</feature>
<dbReference type="EMBL" id="JABAHY010000002">
    <property type="protein sequence ID" value="NLS09253.1"/>
    <property type="molecule type" value="Genomic_DNA"/>
</dbReference>
<dbReference type="GO" id="GO:0003700">
    <property type="term" value="F:DNA-binding transcription factor activity"/>
    <property type="evidence" value="ECO:0007669"/>
    <property type="project" value="TreeGrafter"/>
</dbReference>
<dbReference type="InterPro" id="IPR036271">
    <property type="entry name" value="Tet_transcr_reg_TetR-rel_C_sf"/>
</dbReference>
<dbReference type="Pfam" id="PF00440">
    <property type="entry name" value="TetR_N"/>
    <property type="match status" value="1"/>
</dbReference>
<keyword evidence="2" id="KW-0805">Transcription regulation</keyword>
<dbReference type="RefSeq" id="WP_168886734.1">
    <property type="nucleotide sequence ID" value="NZ_JABAHY010000002.1"/>
</dbReference>
<gene>
    <name evidence="7" type="ORF">HGQ17_04375</name>
</gene>
<dbReference type="SUPFAM" id="SSF46689">
    <property type="entry name" value="Homeodomain-like"/>
    <property type="match status" value="1"/>
</dbReference>
<dbReference type="InterPro" id="IPR050109">
    <property type="entry name" value="HTH-type_TetR-like_transc_reg"/>
</dbReference>
<dbReference type="Gene3D" id="1.10.357.10">
    <property type="entry name" value="Tetracycline Repressor, domain 2"/>
    <property type="match status" value="1"/>
</dbReference>
<dbReference type="InterPro" id="IPR039538">
    <property type="entry name" value="BetI_C"/>
</dbReference>
<keyword evidence="1" id="KW-0678">Repressor</keyword>
<proteinExistence type="predicted"/>
<dbReference type="PANTHER" id="PTHR30055">
    <property type="entry name" value="HTH-TYPE TRANSCRIPTIONAL REGULATOR RUTR"/>
    <property type="match status" value="1"/>
</dbReference>
<accession>A0A7X8TJI4</accession>
<keyword evidence="3 5" id="KW-0238">DNA-binding</keyword>
<feature type="domain" description="HTH tetR-type" evidence="6">
    <location>
        <begin position="8"/>
        <end position="68"/>
    </location>
</feature>
<evidence type="ECO:0000313" key="8">
    <source>
        <dbReference type="Proteomes" id="UP000523139"/>
    </source>
</evidence>
<evidence type="ECO:0000259" key="6">
    <source>
        <dbReference type="PROSITE" id="PS50977"/>
    </source>
</evidence>
<dbReference type="AlphaFoldDB" id="A0A7X8TJI4"/>
<reference evidence="7 8" key="1">
    <citation type="submission" date="2020-04" db="EMBL/GenBank/DDBJ databases">
        <title>Nesterenkonia sp. nov., isolated from marine sediment.</title>
        <authorList>
            <person name="Zhang G."/>
        </authorList>
    </citation>
    <scope>NUCLEOTIDE SEQUENCE [LARGE SCALE GENOMIC DNA]</scope>
    <source>
        <strain evidence="7 8">MY13</strain>
    </source>
</reference>
<dbReference type="InterPro" id="IPR001647">
    <property type="entry name" value="HTH_TetR"/>
</dbReference>
<dbReference type="PROSITE" id="PS50977">
    <property type="entry name" value="HTH_TETR_2"/>
    <property type="match status" value="1"/>
</dbReference>
<dbReference type="GO" id="GO:0000976">
    <property type="term" value="F:transcription cis-regulatory region binding"/>
    <property type="evidence" value="ECO:0007669"/>
    <property type="project" value="TreeGrafter"/>
</dbReference>
<dbReference type="InterPro" id="IPR009057">
    <property type="entry name" value="Homeodomain-like_sf"/>
</dbReference>
<evidence type="ECO:0000256" key="1">
    <source>
        <dbReference type="ARBA" id="ARBA00022491"/>
    </source>
</evidence>
<evidence type="ECO:0000256" key="4">
    <source>
        <dbReference type="ARBA" id="ARBA00023163"/>
    </source>
</evidence>
<organism evidence="7 8">
    <name type="scientific">Nesterenkonia sedimenti</name>
    <dbReference type="NCBI Taxonomy" id="1463632"/>
    <lineage>
        <taxon>Bacteria</taxon>
        <taxon>Bacillati</taxon>
        <taxon>Actinomycetota</taxon>
        <taxon>Actinomycetes</taxon>
        <taxon>Micrococcales</taxon>
        <taxon>Micrococcaceae</taxon>
        <taxon>Nesterenkonia</taxon>
    </lineage>
</organism>
<keyword evidence="8" id="KW-1185">Reference proteome</keyword>
<dbReference type="Proteomes" id="UP000523139">
    <property type="component" value="Unassembled WGS sequence"/>
</dbReference>
<dbReference type="SUPFAM" id="SSF48498">
    <property type="entry name" value="Tetracyclin repressor-like, C-terminal domain"/>
    <property type="match status" value="1"/>
</dbReference>
<sequence>MPKRVNREARRQEIVSTYLNLAARDGMEAATTRALAAELGVATGALWHYFKGFDEVLHEALRQIFEDTNRRVAARTEGRQGLEALTEMLSEIIPVEEVTQKEAFVVVSFWGRVPSRPDMGQIQSEIVRQWHDDFYNLLSEAAETGELAPDAPLDEISDVILGLCTGLQIEYALHTPLSAPERQWRMLRHTLTPWATEKGTQALMHRPHISVR</sequence>
<dbReference type="Pfam" id="PF13977">
    <property type="entry name" value="TetR_C_6"/>
    <property type="match status" value="1"/>
</dbReference>
<protein>
    <submittedName>
        <fullName evidence="7">TetR family transcriptional regulator</fullName>
    </submittedName>
</protein>
<name>A0A7X8TJI4_9MICC</name>